<feature type="domain" description="HTH hxlR-type" evidence="4">
    <location>
        <begin position="11"/>
        <end position="110"/>
    </location>
</feature>
<keyword evidence="6" id="KW-1185">Reference proteome</keyword>
<dbReference type="SUPFAM" id="SSF46785">
    <property type="entry name" value="Winged helix' DNA-binding domain"/>
    <property type="match status" value="1"/>
</dbReference>
<reference evidence="5 6" key="1">
    <citation type="submission" date="2021-11" db="EMBL/GenBank/DDBJ databases">
        <title>Draft genome sequence of Actinomycetospora sp. SF1 isolated from the rhizosphere soil.</title>
        <authorList>
            <person name="Duangmal K."/>
            <person name="Chantavorakit T."/>
        </authorList>
    </citation>
    <scope>NUCLEOTIDE SEQUENCE [LARGE SCALE GENOMIC DNA]</scope>
    <source>
        <strain evidence="5 6">TBRC 5722</strain>
    </source>
</reference>
<keyword evidence="1" id="KW-0805">Transcription regulation</keyword>
<evidence type="ECO:0000313" key="6">
    <source>
        <dbReference type="Proteomes" id="UP001199469"/>
    </source>
</evidence>
<dbReference type="EMBL" id="JAJNDB010000003">
    <property type="protein sequence ID" value="MCD2194795.1"/>
    <property type="molecule type" value="Genomic_DNA"/>
</dbReference>
<name>A0ABS8PBA1_9PSEU</name>
<evidence type="ECO:0000256" key="3">
    <source>
        <dbReference type="ARBA" id="ARBA00023163"/>
    </source>
</evidence>
<dbReference type="InterPro" id="IPR002577">
    <property type="entry name" value="HTH_HxlR"/>
</dbReference>
<dbReference type="PROSITE" id="PS51118">
    <property type="entry name" value="HTH_HXLR"/>
    <property type="match status" value="1"/>
</dbReference>
<dbReference type="CDD" id="cd00090">
    <property type="entry name" value="HTH_ARSR"/>
    <property type="match status" value="1"/>
</dbReference>
<evidence type="ECO:0000256" key="2">
    <source>
        <dbReference type="ARBA" id="ARBA00023125"/>
    </source>
</evidence>
<dbReference type="InterPro" id="IPR001845">
    <property type="entry name" value="HTH_ArsR_DNA-bd_dom"/>
</dbReference>
<keyword evidence="3" id="KW-0804">Transcription</keyword>
<dbReference type="InterPro" id="IPR036390">
    <property type="entry name" value="WH_DNA-bd_sf"/>
</dbReference>
<dbReference type="InterPro" id="IPR011991">
    <property type="entry name" value="ArsR-like_HTH"/>
</dbReference>
<evidence type="ECO:0000256" key="1">
    <source>
        <dbReference type="ARBA" id="ARBA00023015"/>
    </source>
</evidence>
<accession>A0ABS8PBA1</accession>
<protein>
    <submittedName>
        <fullName evidence="5">Helix-turn-helix transcriptional regulator</fullName>
    </submittedName>
</protein>
<dbReference type="Gene3D" id="1.10.10.10">
    <property type="entry name" value="Winged helix-like DNA-binding domain superfamily/Winged helix DNA-binding domain"/>
    <property type="match status" value="1"/>
</dbReference>
<dbReference type="Proteomes" id="UP001199469">
    <property type="component" value="Unassembled WGS sequence"/>
</dbReference>
<sequence>MSWLDLDTGNCSVQRALDVIGDRWSLLILRETFNGVRRFDDLAGHLAISESVLSRRLRSLVEAGVLERSAYRAAGQRTRHQYRLTERGLDLLPVLTSLMEWGDRHLADEAGVAWEVHHADCGHRVETVVRCPAHEQTLGPLDTSTAAGPGACARPA</sequence>
<evidence type="ECO:0000259" key="4">
    <source>
        <dbReference type="PROSITE" id="PS51118"/>
    </source>
</evidence>
<dbReference type="PANTHER" id="PTHR33204">
    <property type="entry name" value="TRANSCRIPTIONAL REGULATOR, MARR FAMILY"/>
    <property type="match status" value="1"/>
</dbReference>
<evidence type="ECO:0000313" key="5">
    <source>
        <dbReference type="EMBL" id="MCD2194795.1"/>
    </source>
</evidence>
<dbReference type="RefSeq" id="WP_230735237.1">
    <property type="nucleotide sequence ID" value="NZ_JAJNDB010000003.1"/>
</dbReference>
<organism evidence="5 6">
    <name type="scientific">Actinomycetospora endophytica</name>
    <dbReference type="NCBI Taxonomy" id="2291215"/>
    <lineage>
        <taxon>Bacteria</taxon>
        <taxon>Bacillati</taxon>
        <taxon>Actinomycetota</taxon>
        <taxon>Actinomycetes</taxon>
        <taxon>Pseudonocardiales</taxon>
        <taxon>Pseudonocardiaceae</taxon>
        <taxon>Actinomycetospora</taxon>
    </lineage>
</organism>
<dbReference type="SMART" id="SM00418">
    <property type="entry name" value="HTH_ARSR"/>
    <property type="match status" value="1"/>
</dbReference>
<dbReference type="InterPro" id="IPR036388">
    <property type="entry name" value="WH-like_DNA-bd_sf"/>
</dbReference>
<dbReference type="PANTHER" id="PTHR33204:SF18">
    <property type="entry name" value="TRANSCRIPTIONAL REGULATORY PROTEIN"/>
    <property type="match status" value="1"/>
</dbReference>
<dbReference type="Pfam" id="PF01638">
    <property type="entry name" value="HxlR"/>
    <property type="match status" value="1"/>
</dbReference>
<comment type="caution">
    <text evidence="5">The sequence shown here is derived from an EMBL/GenBank/DDBJ whole genome shotgun (WGS) entry which is preliminary data.</text>
</comment>
<proteinExistence type="predicted"/>
<gene>
    <name evidence="5" type="ORF">LQ327_15595</name>
</gene>
<keyword evidence="2" id="KW-0238">DNA-binding</keyword>